<name>B2KDR3_ELUMP</name>
<dbReference type="EMBL" id="CP001055">
    <property type="protein sequence ID" value="ACC98659.1"/>
    <property type="molecule type" value="Genomic_DNA"/>
</dbReference>
<reference evidence="2 3" key="1">
    <citation type="journal article" date="2009" name="Appl. Environ. Microbiol.">
        <title>Genomic analysis of 'Elusimicrobium minutum,' the first cultivated representative of the phylum 'Elusimicrobia' (formerly termite group 1).</title>
        <authorList>
            <person name="Herlemann D.P.R."/>
            <person name="Geissinger O."/>
            <person name="Ikeda-Ohtsubo W."/>
            <person name="Kunin V."/>
            <person name="Sun H."/>
            <person name="Lapidus A."/>
            <person name="Hugenholtz P."/>
            <person name="Brune A."/>
        </authorList>
    </citation>
    <scope>NUCLEOTIDE SEQUENCE [LARGE SCALE GENOMIC DNA]</scope>
    <source>
        <strain evidence="2 3">Pei191</strain>
    </source>
</reference>
<dbReference type="HOGENOM" id="CLU_1872184_0_0_0"/>
<evidence type="ECO:0000313" key="3">
    <source>
        <dbReference type="Proteomes" id="UP000001029"/>
    </source>
</evidence>
<evidence type="ECO:0000313" key="2">
    <source>
        <dbReference type="EMBL" id="ACC98659.1"/>
    </source>
</evidence>
<protein>
    <submittedName>
        <fullName evidence="2">Acetolactate synthase small subunit</fullName>
    </submittedName>
</protein>
<dbReference type="PANTHER" id="PTHR40099">
    <property type="entry name" value="ACETOLACTATE SYNTHASE, SMALL SUBUNIT"/>
    <property type="match status" value="1"/>
</dbReference>
<proteinExistence type="predicted"/>
<dbReference type="STRING" id="445932.Emin_1107"/>
<sequence length="136" mass="14910">MPITLVKQYSIFLVNQPGALRDFSELFQRENVDIIAICQDLRYDAAVVRIAIDTQDESISHSLTKAGFTSVKSDAICVETKNSKGLLQKIGKILGDEHINITNVYGSDSPSGHSKLIVVVNNICKAMRTLEESGIS</sequence>
<dbReference type="PANTHER" id="PTHR40099:SF1">
    <property type="entry name" value="ACETOLACTATE SYNTHASE, SMALL SUBUNIT"/>
    <property type="match status" value="1"/>
</dbReference>
<accession>B2KDR3</accession>
<evidence type="ECO:0000259" key="1">
    <source>
        <dbReference type="Pfam" id="PF19571"/>
    </source>
</evidence>
<dbReference type="Gene3D" id="3.30.2130.10">
    <property type="entry name" value="VC0802-like"/>
    <property type="match status" value="1"/>
</dbReference>
<dbReference type="RefSeq" id="WP_012415274.1">
    <property type="nucleotide sequence ID" value="NC_010644.1"/>
</dbReference>
<keyword evidence="3" id="KW-1185">Reference proteome</keyword>
<gene>
    <name evidence="2" type="ordered locus">Emin_1107</name>
</gene>
<dbReference type="SUPFAM" id="SSF55021">
    <property type="entry name" value="ACT-like"/>
    <property type="match status" value="2"/>
</dbReference>
<dbReference type="InterPro" id="IPR045865">
    <property type="entry name" value="ACT-like_dom_sf"/>
</dbReference>
<feature type="domain" description="ACT" evidence="1">
    <location>
        <begin position="6"/>
        <end position="122"/>
    </location>
</feature>
<dbReference type="Pfam" id="PF19571">
    <property type="entry name" value="ACT_8"/>
    <property type="match status" value="1"/>
</dbReference>
<dbReference type="OrthoDB" id="9790662at2"/>
<organism evidence="2 3">
    <name type="scientific">Elusimicrobium minutum (strain Pei191)</name>
    <dbReference type="NCBI Taxonomy" id="445932"/>
    <lineage>
        <taxon>Bacteria</taxon>
        <taxon>Pseudomonadati</taxon>
        <taxon>Elusimicrobiota</taxon>
        <taxon>Elusimicrobia</taxon>
        <taxon>Elusimicrobiales</taxon>
        <taxon>Elusimicrobiaceae</taxon>
        <taxon>Elusimicrobium</taxon>
    </lineage>
</organism>
<dbReference type="Proteomes" id="UP000001029">
    <property type="component" value="Chromosome"/>
</dbReference>
<dbReference type="AlphaFoldDB" id="B2KDR3"/>
<dbReference type="KEGG" id="emi:Emin_1107"/>
<dbReference type="InterPro" id="IPR045739">
    <property type="entry name" value="ACT_dom_pair"/>
</dbReference>